<reference evidence="2 3" key="1">
    <citation type="journal article" date="2014" name="PLoS ONE">
        <title>Genome Information of Methylobacterium oryzae, a Plant-Probiotic Methylotroph in the Phyllosphere.</title>
        <authorList>
            <person name="Kwak M.J."/>
            <person name="Jeong H."/>
            <person name="Madhaiyan M."/>
            <person name="Lee Y."/>
            <person name="Sa T.M."/>
            <person name="Oh T.K."/>
            <person name="Kim J.F."/>
        </authorList>
    </citation>
    <scope>NUCLEOTIDE SEQUENCE [LARGE SCALE GENOMIC DNA]</scope>
    <source>
        <strain evidence="2 3">CBMB20</strain>
    </source>
</reference>
<dbReference type="KEGG" id="mor:MOC_3391"/>
<evidence type="ECO:0000256" key="1">
    <source>
        <dbReference type="SAM" id="MobiDB-lite"/>
    </source>
</evidence>
<feature type="region of interest" description="Disordered" evidence="1">
    <location>
        <begin position="1"/>
        <end position="30"/>
    </location>
</feature>
<proteinExistence type="predicted"/>
<dbReference type="HOGENOM" id="CLU_2936337_0_0_5"/>
<organism evidence="2 3">
    <name type="scientific">Methylobacterium oryzae CBMB20</name>
    <dbReference type="NCBI Taxonomy" id="693986"/>
    <lineage>
        <taxon>Bacteria</taxon>
        <taxon>Pseudomonadati</taxon>
        <taxon>Pseudomonadota</taxon>
        <taxon>Alphaproteobacteria</taxon>
        <taxon>Hyphomicrobiales</taxon>
        <taxon>Methylobacteriaceae</taxon>
        <taxon>Methylobacterium</taxon>
    </lineage>
</organism>
<evidence type="ECO:0000313" key="2">
    <source>
        <dbReference type="EMBL" id="AIQ91146.1"/>
    </source>
</evidence>
<dbReference type="AlphaFoldDB" id="A0A089NT82"/>
<dbReference type="EMBL" id="CP003811">
    <property type="protein sequence ID" value="AIQ91146.1"/>
    <property type="molecule type" value="Genomic_DNA"/>
</dbReference>
<name>A0A089NT82_9HYPH</name>
<keyword evidence="3" id="KW-1185">Reference proteome</keyword>
<protein>
    <submittedName>
        <fullName evidence="2">Protein of unassigned function</fullName>
    </submittedName>
</protein>
<dbReference type="Proteomes" id="UP000029492">
    <property type="component" value="Chromosome"/>
</dbReference>
<evidence type="ECO:0000313" key="3">
    <source>
        <dbReference type="Proteomes" id="UP000029492"/>
    </source>
</evidence>
<gene>
    <name evidence="2" type="ORF">MOC_3391</name>
</gene>
<sequence length="60" mass="5891">MRRRAKRGPTVTAPASITGTTIWAMAPGEGDATDCTITASTGTTSTGSAHTTGGIAVIGV</sequence>
<accession>A0A089NT82</accession>